<dbReference type="InterPro" id="IPR036291">
    <property type="entry name" value="NAD(P)-bd_dom_sf"/>
</dbReference>
<dbReference type="GeneID" id="25308887"/>
<proteinExistence type="predicted"/>
<dbReference type="EMBL" id="KN846974">
    <property type="protein sequence ID" value="KIW76953.1"/>
    <property type="molecule type" value="Genomic_DNA"/>
</dbReference>
<dbReference type="RefSeq" id="XP_013280761.1">
    <property type="nucleotide sequence ID" value="XM_013425307.1"/>
</dbReference>
<evidence type="ECO:0000256" key="1">
    <source>
        <dbReference type="SAM" id="MobiDB-lite"/>
    </source>
</evidence>
<accession>A0A0D2G8E8</accession>
<name>A0A0D2G8E8_9EURO</name>
<dbReference type="STRING" id="1442368.A0A0D2G8E8"/>
<evidence type="ECO:0000313" key="3">
    <source>
        <dbReference type="Proteomes" id="UP000053029"/>
    </source>
</evidence>
<dbReference type="HOGENOM" id="CLU_1768108_0_0_1"/>
<dbReference type="Proteomes" id="UP000053029">
    <property type="component" value="Unassembled WGS sequence"/>
</dbReference>
<feature type="region of interest" description="Disordered" evidence="1">
    <location>
        <begin position="120"/>
        <end position="147"/>
    </location>
</feature>
<gene>
    <name evidence="2" type="ORF">Z517_09397</name>
</gene>
<keyword evidence="3" id="KW-1185">Reference proteome</keyword>
<dbReference type="VEuPathDB" id="FungiDB:Z517_09397"/>
<organism evidence="2 3">
    <name type="scientific">Fonsecaea pedrosoi CBS 271.37</name>
    <dbReference type="NCBI Taxonomy" id="1442368"/>
    <lineage>
        <taxon>Eukaryota</taxon>
        <taxon>Fungi</taxon>
        <taxon>Dikarya</taxon>
        <taxon>Ascomycota</taxon>
        <taxon>Pezizomycotina</taxon>
        <taxon>Eurotiomycetes</taxon>
        <taxon>Chaetothyriomycetidae</taxon>
        <taxon>Chaetothyriales</taxon>
        <taxon>Herpotrichiellaceae</taxon>
        <taxon>Fonsecaea</taxon>
    </lineage>
</organism>
<sequence>MAVKSLHSGDLWGIFPRISCLTGDGILTGLGLPEAEQPDNAALTATGRPVEPSETSNFTVAYGQSKSADVLFALGLTAGLYEKHGILSLALHPGAIMTELSPTLRARDARGHRREIQVRVQERRPGQRHVPARGAGRQPRPSQPQVP</sequence>
<dbReference type="AlphaFoldDB" id="A0A0D2G8E8"/>
<reference evidence="2 3" key="1">
    <citation type="submission" date="2015-01" db="EMBL/GenBank/DDBJ databases">
        <title>The Genome Sequence of Fonsecaea pedrosoi CBS 271.37.</title>
        <authorList>
            <consortium name="The Broad Institute Genomics Platform"/>
            <person name="Cuomo C."/>
            <person name="de Hoog S."/>
            <person name="Gorbushina A."/>
            <person name="Stielow B."/>
            <person name="Teixiera M."/>
            <person name="Abouelleil A."/>
            <person name="Chapman S.B."/>
            <person name="Priest M."/>
            <person name="Young S.K."/>
            <person name="Wortman J."/>
            <person name="Nusbaum C."/>
            <person name="Birren B."/>
        </authorList>
    </citation>
    <scope>NUCLEOTIDE SEQUENCE [LARGE SCALE GENOMIC DNA]</scope>
    <source>
        <strain evidence="2 3">CBS 271.37</strain>
    </source>
</reference>
<protein>
    <submittedName>
        <fullName evidence="2">Uncharacterized protein</fullName>
    </submittedName>
</protein>
<dbReference type="Gene3D" id="3.40.50.720">
    <property type="entry name" value="NAD(P)-binding Rossmann-like Domain"/>
    <property type="match status" value="1"/>
</dbReference>
<dbReference type="SUPFAM" id="SSF51735">
    <property type="entry name" value="NAD(P)-binding Rossmann-fold domains"/>
    <property type="match status" value="1"/>
</dbReference>
<evidence type="ECO:0000313" key="2">
    <source>
        <dbReference type="EMBL" id="KIW76953.1"/>
    </source>
</evidence>